<evidence type="ECO:0000313" key="4">
    <source>
        <dbReference type="EMBL" id="SDZ89880.1"/>
    </source>
</evidence>
<evidence type="ECO:0000259" key="3">
    <source>
        <dbReference type="Pfam" id="PF07452"/>
    </source>
</evidence>
<protein>
    <recommendedName>
        <fullName evidence="3">CHRD domain-containing protein</fullName>
    </recommendedName>
</protein>
<evidence type="ECO:0000256" key="2">
    <source>
        <dbReference type="SAM" id="SignalP"/>
    </source>
</evidence>
<evidence type="ECO:0000256" key="1">
    <source>
        <dbReference type="ARBA" id="ARBA00010457"/>
    </source>
</evidence>
<keyword evidence="2" id="KW-0732">Signal</keyword>
<dbReference type="Proteomes" id="UP000198951">
    <property type="component" value="Unassembled WGS sequence"/>
</dbReference>
<sequence>MKNFRKSILALVMVIPFVFSSCSKDDAPTVTIVNSQVYDLGAVGNSGISGTAKFIENSDATLSIELELQNTPQGGSHPAHIHLNTAAEGGGIALTLKAVDGTTGKSTTTFKTLDDGSAITYQALLAFDGYINVHLSADKLSTLVAQGDIGQNDLTGVSKVFPLGSIAVPAISGTATFYKRVNGEALAVVKLSNTPAGGLHPGHIHANTAAQGGGIAFTFNAVNGDTGISTTNVAKLDNGSAFGYDQVLTYNGYINFHKSATELSILVAQGDIGQNELTGKKMSYVLAQKDVPGISGTVEFAERVNQTTLVTIKLVGTPAGGSHPAHIHENNIATTGNIIVGLNPVNGDTGISKTQVSALVGGAAITYTQFLTRNAYVNVHLNDGAGLSTLVAQGNIGSNVGSAEAKTYNVTASGTTAYIFNGEGLTNSSNPNFTFKRGGTYTFNVTAAGHPFYLNSVQGTGIANAYNSGVTNNGAVSGSITFTVPMNAPNTLYYNCQFHGSMSGTITITN</sequence>
<dbReference type="Pfam" id="PF07452">
    <property type="entry name" value="CHRD"/>
    <property type="match status" value="1"/>
</dbReference>
<comment type="similarity">
    <text evidence="1">Belongs to the Cu-Zn superoxide dismutase family.</text>
</comment>
<proteinExistence type="inferred from homology"/>
<dbReference type="Gene3D" id="2.60.40.200">
    <property type="entry name" value="Superoxide dismutase, copper/zinc binding domain"/>
    <property type="match status" value="1"/>
</dbReference>
<dbReference type="Gene3D" id="2.60.40.420">
    <property type="entry name" value="Cupredoxins - blue copper proteins"/>
    <property type="match status" value="1"/>
</dbReference>
<accession>A0A1H3WSD6</accession>
<feature type="domain" description="CHRD" evidence="3">
    <location>
        <begin position="44"/>
        <end position="135"/>
    </location>
</feature>
<evidence type="ECO:0000313" key="5">
    <source>
        <dbReference type="Proteomes" id="UP000198951"/>
    </source>
</evidence>
<gene>
    <name evidence="4" type="ORF">SAMN05443667_101212</name>
</gene>
<feature type="signal peptide" evidence="2">
    <location>
        <begin position="1"/>
        <end position="23"/>
    </location>
</feature>
<dbReference type="STRING" id="150146.SAMN05443667_101212"/>
<name>A0A1H3WSD6_9FLAO</name>
<dbReference type="GO" id="GO:0006801">
    <property type="term" value="P:superoxide metabolic process"/>
    <property type="evidence" value="ECO:0007669"/>
    <property type="project" value="InterPro"/>
</dbReference>
<dbReference type="InterPro" id="IPR010895">
    <property type="entry name" value="CHRD"/>
</dbReference>
<dbReference type="PROSITE" id="PS51257">
    <property type="entry name" value="PROKAR_LIPOPROTEIN"/>
    <property type="match status" value="1"/>
</dbReference>
<dbReference type="RefSeq" id="WP_091083421.1">
    <property type="nucleotide sequence ID" value="NZ_FNRD01000001.1"/>
</dbReference>
<dbReference type="OrthoDB" id="1451403at2"/>
<dbReference type="AlphaFoldDB" id="A0A1H3WSD6"/>
<organism evidence="4 5">
    <name type="scientific">Flavobacterium gillisiae</name>
    <dbReference type="NCBI Taxonomy" id="150146"/>
    <lineage>
        <taxon>Bacteria</taxon>
        <taxon>Pseudomonadati</taxon>
        <taxon>Bacteroidota</taxon>
        <taxon>Flavobacteriia</taxon>
        <taxon>Flavobacteriales</taxon>
        <taxon>Flavobacteriaceae</taxon>
        <taxon>Flavobacterium</taxon>
    </lineage>
</organism>
<dbReference type="SUPFAM" id="SSF49329">
    <property type="entry name" value="Cu,Zn superoxide dismutase-like"/>
    <property type="match status" value="3"/>
</dbReference>
<dbReference type="GO" id="GO:0046872">
    <property type="term" value="F:metal ion binding"/>
    <property type="evidence" value="ECO:0007669"/>
    <property type="project" value="InterPro"/>
</dbReference>
<dbReference type="SUPFAM" id="SSF49503">
    <property type="entry name" value="Cupredoxins"/>
    <property type="match status" value="1"/>
</dbReference>
<dbReference type="InterPro" id="IPR008972">
    <property type="entry name" value="Cupredoxin"/>
</dbReference>
<dbReference type="InterPro" id="IPR036423">
    <property type="entry name" value="SOD-like_Cu/Zn_dom_sf"/>
</dbReference>
<keyword evidence="5" id="KW-1185">Reference proteome</keyword>
<dbReference type="EMBL" id="FNRD01000001">
    <property type="protein sequence ID" value="SDZ89880.1"/>
    <property type="molecule type" value="Genomic_DNA"/>
</dbReference>
<feature type="chain" id="PRO_5011656348" description="CHRD domain-containing protein" evidence="2">
    <location>
        <begin position="24"/>
        <end position="510"/>
    </location>
</feature>
<reference evidence="5" key="1">
    <citation type="submission" date="2016-10" db="EMBL/GenBank/DDBJ databases">
        <authorList>
            <person name="Varghese N."/>
            <person name="Submissions S."/>
        </authorList>
    </citation>
    <scope>NUCLEOTIDE SEQUENCE [LARGE SCALE GENOMIC DNA]</scope>
    <source>
        <strain evidence="5">DSM 22376</strain>
    </source>
</reference>